<evidence type="ECO:0008006" key="2">
    <source>
        <dbReference type="Google" id="ProtNLM"/>
    </source>
</evidence>
<gene>
    <name evidence="1" type="ORF">FSB_LOCUS41679</name>
</gene>
<protein>
    <recommendedName>
        <fullName evidence="2">F-box associated domain-containing protein</fullName>
    </recommendedName>
</protein>
<accession>A0A2N9HHQ2</accession>
<dbReference type="PANTHER" id="PTHR31672">
    <property type="entry name" value="BNACNNG10540D PROTEIN"/>
    <property type="match status" value="1"/>
</dbReference>
<dbReference type="PANTHER" id="PTHR31672:SF13">
    <property type="entry name" value="F-BOX PROTEIN CPR30-LIKE"/>
    <property type="match status" value="1"/>
</dbReference>
<organism evidence="1">
    <name type="scientific">Fagus sylvatica</name>
    <name type="common">Beechnut</name>
    <dbReference type="NCBI Taxonomy" id="28930"/>
    <lineage>
        <taxon>Eukaryota</taxon>
        <taxon>Viridiplantae</taxon>
        <taxon>Streptophyta</taxon>
        <taxon>Embryophyta</taxon>
        <taxon>Tracheophyta</taxon>
        <taxon>Spermatophyta</taxon>
        <taxon>Magnoliopsida</taxon>
        <taxon>eudicotyledons</taxon>
        <taxon>Gunneridae</taxon>
        <taxon>Pentapetalae</taxon>
        <taxon>rosids</taxon>
        <taxon>fabids</taxon>
        <taxon>Fagales</taxon>
        <taxon>Fagaceae</taxon>
        <taxon>Fagus</taxon>
    </lineage>
</organism>
<proteinExistence type="predicted"/>
<dbReference type="EMBL" id="OIVN01003821">
    <property type="protein sequence ID" value="SPD13797.1"/>
    <property type="molecule type" value="Genomic_DNA"/>
</dbReference>
<dbReference type="InterPro" id="IPR050796">
    <property type="entry name" value="SCF_F-box_component"/>
</dbReference>
<name>A0A2N9HHQ2_FAGSY</name>
<evidence type="ECO:0000313" key="1">
    <source>
        <dbReference type="EMBL" id="SPD13797.1"/>
    </source>
</evidence>
<dbReference type="AlphaFoldDB" id="A0A2N9HHQ2"/>
<sequence>MTGLRCVSKSWNSTITNPTFITTHLDKAKSLSSNKGYLVYMGGVDDRQLYTVVCNSDRTMTLISCHPLQNHYHDVFMVGFSNGIVCLESYEEDHRIIYLWNPSIRKRKKFIKRLGTRWNYRIQNVKDNCEHSKFKQSPAVDKARDSSQVQIQDTDKDRNTFCNSNTSHLL</sequence>
<reference evidence="1" key="1">
    <citation type="submission" date="2018-02" db="EMBL/GenBank/DDBJ databases">
        <authorList>
            <person name="Cohen D.B."/>
            <person name="Kent A.D."/>
        </authorList>
    </citation>
    <scope>NUCLEOTIDE SEQUENCE</scope>
</reference>